<evidence type="ECO:0000313" key="2">
    <source>
        <dbReference type="EMBL" id="KAK9423010.1"/>
    </source>
</evidence>
<keyword evidence="3" id="KW-1185">Reference proteome</keyword>
<dbReference type="PANTHER" id="PTHR37542:SF2">
    <property type="entry name" value="PROTEIN KINASE DOMAIN-CONTAINING PROTEIN"/>
    <property type="match status" value="1"/>
</dbReference>
<sequence length="1189" mass="131017">MESFLPLGGFQLPFQRRLSRLYNDTKKSSDFVKEPVSEDPEIKAMHRKLKIQKDRLVSWGLEWSEPSNQNAEIDESLSKAGLSDLVGSIMSTIKDILAEAEPLWLSSKRRVTSEKEPERGIGDKKIPIVVWDKTRFEDLIKDLTASIDTLHDLSRTRSTAAMSARAARSTRSTDEFRPFGSTRIQTPQQIDPRTLTNIKSMQAQPMSSPVPGGSRPQEVAFMSKQAYSDLTHRAGRQPWSPLLLEYAHFDPIYSTTGIMPTMSRFEKLSTGLQTESHRSPGAWIGLPLLLGYYEDMENSRLGLVYQFPATFNPVTFENLTQNPIDNLCTLGDLLSRPGFEPRLEAKFRLAHNLANTVFDMHARGITHGNLLETTISFCSAVGNEAGIAMEEVDIRKPLVSSFDLFAEEGPQILSTSTTLHRHPLDPRTTSHSPLVSNRDSKTLDLYSLAMLLVSIGLWTKLENLIPNSSSPSVPESVLEQVAIQCGTLYMRAVQVCWNAVEQELARPGSSDEILSQVQIRASRYLEACSILDGVSGLDDRISEDIGDVPTGERERQPSLAISMSSLAGPSAEGKQARSTTTTPVIPERKYEIPRVPVAAPRGRLHPPPCICNLLLILVSCSDEKPDLGLQKVEPSKLRLYPQIPLPPEAVEQWNRVVMPQINMALRHFCRKHPESVEITLESIGESPHKTTPTVLVVCTSVSKVRTILRKKLGAFFDDTTGFGLKVCRGSVVRSRKGETTRSMAPGRHSTGEDQDESGAANPGFQVRPQNGASIGAWIGDRHLPPVSFGGLITVNDKTYGMTVHHMLDDQEEMRQHSLDPGMTTPPMRSSAAAQDFSYLEAESLDDSSGSEDYACEFSDTESDYSATDITSDDEEDEEEGEYEEDGDIPGVEPGCGEGYIITQPAFDDVDEGFYPSEETENEDHLDTYRLGEVFATSGIRRRYESNGYVHEIDWALFEFEEQRFPENNRVPRLKLPDQSPGPPAVHFQPTAIAYADELPGLEVQCSARTSGLQTGKILPAIASIKVYGRTSMSHTYQVSSKASTNSVPALGPLSSSAINTRTIPGVSLGIPGDSGAWIIDRRKGQLCGHVLAFSHRKQVAYISPIDILIKDIAETLDASEVRLGGECVFERSAGGAEGKLGSDDEDLSDLLEDDDDGNDADEAQQQLARGMRALTSDMDRMQLKTGVVS</sequence>
<gene>
    <name evidence="2" type="ORF">SUNI508_04677</name>
</gene>
<reference evidence="2 3" key="1">
    <citation type="journal article" date="2024" name="J. Plant Pathol.">
        <title>Sequence and assembly of the genome of Seiridium unicorne, isolate CBS 538.82, causal agent of cypress canker disease.</title>
        <authorList>
            <person name="Scali E."/>
            <person name="Rocca G.D."/>
            <person name="Danti R."/>
            <person name="Garbelotto M."/>
            <person name="Barberini S."/>
            <person name="Baroncelli R."/>
            <person name="Emiliani G."/>
        </authorList>
    </citation>
    <scope>NUCLEOTIDE SEQUENCE [LARGE SCALE GENOMIC DNA]</scope>
    <source>
        <strain evidence="2 3">BM-138-508</strain>
    </source>
</reference>
<comment type="caution">
    <text evidence="2">The sequence shown here is derived from an EMBL/GenBank/DDBJ whole genome shotgun (WGS) entry which is preliminary data.</text>
</comment>
<name>A0ABR2V7X1_9PEZI</name>
<evidence type="ECO:0000313" key="3">
    <source>
        <dbReference type="Proteomes" id="UP001408356"/>
    </source>
</evidence>
<dbReference type="Gene3D" id="1.20.120.1020">
    <property type="entry name" value="Prion-inhibition and propagation, HeLo domain"/>
    <property type="match status" value="1"/>
</dbReference>
<proteinExistence type="predicted"/>
<feature type="region of interest" description="Disordered" evidence="1">
    <location>
        <begin position="1134"/>
        <end position="1164"/>
    </location>
</feature>
<feature type="region of interest" description="Disordered" evidence="1">
    <location>
        <begin position="733"/>
        <end position="768"/>
    </location>
</feature>
<organism evidence="2 3">
    <name type="scientific">Seiridium unicorne</name>
    <dbReference type="NCBI Taxonomy" id="138068"/>
    <lineage>
        <taxon>Eukaryota</taxon>
        <taxon>Fungi</taxon>
        <taxon>Dikarya</taxon>
        <taxon>Ascomycota</taxon>
        <taxon>Pezizomycotina</taxon>
        <taxon>Sordariomycetes</taxon>
        <taxon>Xylariomycetidae</taxon>
        <taxon>Amphisphaeriales</taxon>
        <taxon>Sporocadaceae</taxon>
        <taxon>Seiridium</taxon>
    </lineage>
</organism>
<feature type="compositionally biased region" description="Acidic residues" evidence="1">
    <location>
        <begin position="1143"/>
        <end position="1162"/>
    </location>
</feature>
<dbReference type="PANTHER" id="PTHR37542">
    <property type="entry name" value="HELO DOMAIN-CONTAINING PROTEIN-RELATED"/>
    <property type="match status" value="1"/>
</dbReference>
<feature type="compositionally biased region" description="Acidic residues" evidence="1">
    <location>
        <begin position="870"/>
        <end position="887"/>
    </location>
</feature>
<evidence type="ECO:0000256" key="1">
    <source>
        <dbReference type="SAM" id="MobiDB-lite"/>
    </source>
</evidence>
<dbReference type="EMBL" id="JARVKF010000101">
    <property type="protein sequence ID" value="KAK9423010.1"/>
    <property type="molecule type" value="Genomic_DNA"/>
</dbReference>
<feature type="region of interest" description="Disordered" evidence="1">
    <location>
        <begin position="841"/>
        <end position="896"/>
    </location>
</feature>
<dbReference type="Proteomes" id="UP001408356">
    <property type="component" value="Unassembled WGS sequence"/>
</dbReference>
<accession>A0ABR2V7X1</accession>
<protein>
    <submittedName>
        <fullName evidence="2">Uncharacterized protein</fullName>
    </submittedName>
</protein>
<dbReference type="InterPro" id="IPR038305">
    <property type="entry name" value="HeLo_sf"/>
</dbReference>